<protein>
    <submittedName>
        <fullName evidence="1">Uncharacterized protein</fullName>
    </submittedName>
</protein>
<reference evidence="1" key="1">
    <citation type="submission" date="2021-11" db="EMBL/GenBank/DDBJ databases">
        <authorList>
            <consortium name="Genoscope - CEA"/>
            <person name="William W."/>
        </authorList>
    </citation>
    <scope>NUCLEOTIDE SEQUENCE</scope>
</reference>
<dbReference type="EMBL" id="CAKKNE010000002">
    <property type="protein sequence ID" value="CAH0367527.1"/>
    <property type="molecule type" value="Genomic_DNA"/>
</dbReference>
<comment type="caution">
    <text evidence="1">The sequence shown here is derived from an EMBL/GenBank/DDBJ whole genome shotgun (WGS) entry which is preliminary data.</text>
</comment>
<dbReference type="Proteomes" id="UP000789595">
    <property type="component" value="Unassembled WGS sequence"/>
</dbReference>
<accession>A0A8J2SFM6</accession>
<evidence type="ECO:0000313" key="1">
    <source>
        <dbReference type="EMBL" id="CAH0367527.1"/>
    </source>
</evidence>
<evidence type="ECO:0000313" key="2">
    <source>
        <dbReference type="Proteomes" id="UP000789595"/>
    </source>
</evidence>
<keyword evidence="2" id="KW-1185">Reference proteome</keyword>
<organism evidence="1 2">
    <name type="scientific">Pelagomonas calceolata</name>
    <dbReference type="NCBI Taxonomy" id="35677"/>
    <lineage>
        <taxon>Eukaryota</taxon>
        <taxon>Sar</taxon>
        <taxon>Stramenopiles</taxon>
        <taxon>Ochrophyta</taxon>
        <taxon>Pelagophyceae</taxon>
        <taxon>Pelagomonadales</taxon>
        <taxon>Pelagomonadaceae</taxon>
        <taxon>Pelagomonas</taxon>
    </lineage>
</organism>
<name>A0A8J2SFM6_9STRA</name>
<gene>
    <name evidence="1" type="ORF">PECAL_2P05520</name>
</gene>
<sequence length="259" mass="28085">MSSLKDKVASITKAFGLPDKGSLRQNVDELCKATDVTFTTMKDTVDALTCVCEFANEVVPKLCEDAGVDATGKLGDDVATLKTEIGVEAAKFPLALKELAESMGIDVKPDKLQKLMQLPCCKEAATKKPAEKQIDAPCVCAKGVEECRNCKAKEHPCVCKSLLLEAIDQPVALCKATKHACLCTSRFDGKYSANPGHGAKLTMNSDFSTPGYGTYCNLPWNLSSEGAPHLCRQHNDDDVIEIDDEEEDVKPAKKKSRRK</sequence>
<dbReference type="AlphaFoldDB" id="A0A8J2SFM6"/>
<proteinExistence type="predicted"/>